<proteinExistence type="predicted"/>
<organism evidence="1 2">
    <name type="scientific">Nocardia thailandica</name>
    <dbReference type="NCBI Taxonomy" id="257275"/>
    <lineage>
        <taxon>Bacteria</taxon>
        <taxon>Bacillati</taxon>
        <taxon>Actinomycetota</taxon>
        <taxon>Actinomycetes</taxon>
        <taxon>Mycobacteriales</taxon>
        <taxon>Nocardiaceae</taxon>
        <taxon>Nocardia</taxon>
    </lineage>
</organism>
<gene>
    <name evidence="1" type="ORF">ACFYTF_24660</name>
</gene>
<protein>
    <submittedName>
        <fullName evidence="1">SRPBCC family protein</fullName>
    </submittedName>
</protein>
<dbReference type="CDD" id="cd07822">
    <property type="entry name" value="SRPBCC_4"/>
    <property type="match status" value="1"/>
</dbReference>
<dbReference type="InterPro" id="IPR019587">
    <property type="entry name" value="Polyketide_cyclase/dehydratase"/>
</dbReference>
<accession>A0ABW6PUC9</accession>
<reference evidence="1 2" key="1">
    <citation type="submission" date="2024-10" db="EMBL/GenBank/DDBJ databases">
        <title>The Natural Products Discovery Center: Release of the First 8490 Sequenced Strains for Exploring Actinobacteria Biosynthetic Diversity.</title>
        <authorList>
            <person name="Kalkreuter E."/>
            <person name="Kautsar S.A."/>
            <person name="Yang D."/>
            <person name="Bader C.D."/>
            <person name="Teijaro C.N."/>
            <person name="Fluegel L."/>
            <person name="Davis C.M."/>
            <person name="Simpson J.R."/>
            <person name="Lauterbach L."/>
            <person name="Steele A.D."/>
            <person name="Gui C."/>
            <person name="Meng S."/>
            <person name="Li G."/>
            <person name="Viehrig K."/>
            <person name="Ye F."/>
            <person name="Su P."/>
            <person name="Kiefer A.F."/>
            <person name="Nichols A."/>
            <person name="Cepeda A.J."/>
            <person name="Yan W."/>
            <person name="Fan B."/>
            <person name="Jiang Y."/>
            <person name="Adhikari A."/>
            <person name="Zheng C.-J."/>
            <person name="Schuster L."/>
            <person name="Cowan T.M."/>
            <person name="Smanski M.J."/>
            <person name="Chevrette M.G."/>
            <person name="De Carvalho L.P.S."/>
            <person name="Shen B."/>
        </authorList>
    </citation>
    <scope>NUCLEOTIDE SEQUENCE [LARGE SCALE GENOMIC DNA]</scope>
    <source>
        <strain evidence="1 2">NPDC004045</strain>
    </source>
</reference>
<dbReference type="Pfam" id="PF10604">
    <property type="entry name" value="Polyketide_cyc2"/>
    <property type="match status" value="1"/>
</dbReference>
<dbReference type="EMBL" id="JBIAMX010000018">
    <property type="protein sequence ID" value="MFF0546033.1"/>
    <property type="molecule type" value="Genomic_DNA"/>
</dbReference>
<keyword evidence="2" id="KW-1185">Reference proteome</keyword>
<dbReference type="InterPro" id="IPR023393">
    <property type="entry name" value="START-like_dom_sf"/>
</dbReference>
<dbReference type="Proteomes" id="UP001601444">
    <property type="component" value="Unassembled WGS sequence"/>
</dbReference>
<sequence length="148" mass="16098">MALVIDATVEIDAPADIVWRVLTDFDRYGEWNPFVPECHSTLVPGAPIDMVVHLGGNTREQREFISTHTPGTEFSYTMKPVPLGTLHSRRSHTVTALSPTRTRYESRFTLAGWLAPVVSAALGKHLRAGFGAMTAAVGPRAEKLAAGE</sequence>
<name>A0ABW6PUC9_9NOCA</name>
<dbReference type="RefSeq" id="WP_387702488.1">
    <property type="nucleotide sequence ID" value="NZ_JBIAMX010000018.1"/>
</dbReference>
<evidence type="ECO:0000313" key="2">
    <source>
        <dbReference type="Proteomes" id="UP001601444"/>
    </source>
</evidence>
<dbReference type="SUPFAM" id="SSF55961">
    <property type="entry name" value="Bet v1-like"/>
    <property type="match status" value="1"/>
</dbReference>
<evidence type="ECO:0000313" key="1">
    <source>
        <dbReference type="EMBL" id="MFF0546033.1"/>
    </source>
</evidence>
<comment type="caution">
    <text evidence="1">The sequence shown here is derived from an EMBL/GenBank/DDBJ whole genome shotgun (WGS) entry which is preliminary data.</text>
</comment>
<dbReference type="Gene3D" id="3.30.530.20">
    <property type="match status" value="1"/>
</dbReference>